<feature type="transmembrane region" description="Helical" evidence="1">
    <location>
        <begin position="100"/>
        <end position="126"/>
    </location>
</feature>
<reference evidence="2 3" key="1">
    <citation type="submission" date="2018-08" db="EMBL/GenBank/DDBJ databases">
        <title>A genome reference for cultivated species of the human gut microbiota.</title>
        <authorList>
            <person name="Zou Y."/>
            <person name="Xue W."/>
            <person name="Luo G."/>
        </authorList>
    </citation>
    <scope>NUCLEOTIDE SEQUENCE [LARGE SCALE GENOMIC DNA]</scope>
    <source>
        <strain evidence="2 3">AF32-8AC</strain>
    </source>
</reference>
<feature type="transmembrane region" description="Helical" evidence="1">
    <location>
        <begin position="29"/>
        <end position="48"/>
    </location>
</feature>
<feature type="transmembrane region" description="Helical" evidence="1">
    <location>
        <begin position="178"/>
        <end position="197"/>
    </location>
</feature>
<dbReference type="GO" id="GO:0015128">
    <property type="term" value="F:gluconate transmembrane transporter activity"/>
    <property type="evidence" value="ECO:0007669"/>
    <property type="project" value="InterPro"/>
</dbReference>
<name>A0A3E2U863_9FIRM</name>
<dbReference type="Proteomes" id="UP000260991">
    <property type="component" value="Unassembled WGS sequence"/>
</dbReference>
<protein>
    <submittedName>
        <fullName evidence="2">Gluconate transporter</fullName>
    </submittedName>
</protein>
<feature type="transmembrane region" description="Helical" evidence="1">
    <location>
        <begin position="414"/>
        <end position="438"/>
    </location>
</feature>
<feature type="transmembrane region" description="Helical" evidence="1">
    <location>
        <begin position="243"/>
        <end position="263"/>
    </location>
</feature>
<accession>A0A3E2U863</accession>
<feature type="transmembrane region" description="Helical" evidence="1">
    <location>
        <begin position="6"/>
        <end position="22"/>
    </location>
</feature>
<dbReference type="Pfam" id="PF02447">
    <property type="entry name" value="GntP_permease"/>
    <property type="match status" value="1"/>
</dbReference>
<feature type="transmembrane region" description="Helical" evidence="1">
    <location>
        <begin position="332"/>
        <end position="353"/>
    </location>
</feature>
<comment type="caution">
    <text evidence="2">The sequence shown here is derived from an EMBL/GenBank/DDBJ whole genome shotgun (WGS) entry which is preliminary data.</text>
</comment>
<dbReference type="GO" id="GO:0005886">
    <property type="term" value="C:plasma membrane"/>
    <property type="evidence" value="ECO:0007669"/>
    <property type="project" value="TreeGrafter"/>
</dbReference>
<dbReference type="PANTHER" id="PTHR30354">
    <property type="entry name" value="GNT FAMILY GLUCONATE TRANSPORTER"/>
    <property type="match status" value="1"/>
</dbReference>
<feature type="transmembrane region" description="Helical" evidence="1">
    <location>
        <begin position="450"/>
        <end position="474"/>
    </location>
</feature>
<dbReference type="PANTHER" id="PTHR30354:SF11">
    <property type="entry name" value="PERMEASE"/>
    <property type="match status" value="1"/>
</dbReference>
<keyword evidence="1" id="KW-1133">Transmembrane helix</keyword>
<feature type="transmembrane region" description="Helical" evidence="1">
    <location>
        <begin position="54"/>
        <end position="79"/>
    </location>
</feature>
<keyword evidence="1" id="KW-0812">Transmembrane</keyword>
<feature type="transmembrane region" description="Helical" evidence="1">
    <location>
        <begin position="374"/>
        <end position="394"/>
    </location>
</feature>
<evidence type="ECO:0000313" key="3">
    <source>
        <dbReference type="Proteomes" id="UP000260991"/>
    </source>
</evidence>
<organism evidence="2 3">
    <name type="scientific">Faecalibacterium prausnitzii</name>
    <dbReference type="NCBI Taxonomy" id="853"/>
    <lineage>
        <taxon>Bacteria</taxon>
        <taxon>Bacillati</taxon>
        <taxon>Bacillota</taxon>
        <taxon>Clostridia</taxon>
        <taxon>Eubacteriales</taxon>
        <taxon>Oscillospiraceae</taxon>
        <taxon>Faecalibacterium</taxon>
    </lineage>
</organism>
<sequence length="477" mass="49825">MSPLHFVIMLIIAIIILTVLTLKFKMHPVMVLFLTATFCGLASGKPLVDTFAAITKYFGSTLGSIGVMIIFGAVIASGINDTGAATSMVNFFIKKFKGKCLELAPALTGFIMSIPVFGDIAIILNAPISAILAKRKKLGMQQVAPFVNLGLTLTHGLVPPTPGILAVAILLGADIGTVIIIGLICSVISFAVCYLGLRPVYAKGEYVAPLPQYTEGIEAVEDTNDVNALLIKEDNTPSSGASFAPLLLPAVMIAIGSIGKLFTEEGSAAYSFFNTFGNTVLALFMGIIAVGCLIFGRKDKVVKKANADGTGCKLTEKSSWFEIVMNNWVGRALQIAIGALLITAMGGAMGGILRENEAIATIGGMIAESSFPAVLVPFLMAAILMTVCGSMTTASMTAAGLMGGLMTVLGLDPVLTTLAIGAGSMVGWHVNNSGFWIFTSLYGFDTKQGLKYFTTTNALGGIVAFIVLVILHAVGLV</sequence>
<proteinExistence type="predicted"/>
<dbReference type="EMBL" id="QVER01000004">
    <property type="protein sequence ID" value="RGB92388.1"/>
    <property type="molecule type" value="Genomic_DNA"/>
</dbReference>
<feature type="transmembrane region" description="Helical" evidence="1">
    <location>
        <begin position="275"/>
        <end position="296"/>
    </location>
</feature>
<evidence type="ECO:0000256" key="1">
    <source>
        <dbReference type="SAM" id="Phobius"/>
    </source>
</evidence>
<dbReference type="InterPro" id="IPR003474">
    <property type="entry name" value="Glcn_transporter"/>
</dbReference>
<dbReference type="AlphaFoldDB" id="A0A3E2U863"/>
<keyword evidence="1" id="KW-0472">Membrane</keyword>
<gene>
    <name evidence="2" type="ORF">DWZ46_04735</name>
</gene>
<evidence type="ECO:0000313" key="2">
    <source>
        <dbReference type="EMBL" id="RGB92388.1"/>
    </source>
</evidence>
<feature type="transmembrane region" description="Helical" evidence="1">
    <location>
        <begin position="146"/>
        <end position="171"/>
    </location>
</feature>